<dbReference type="Proteomes" id="UP000599688">
    <property type="component" value="Unassembled WGS sequence"/>
</dbReference>
<dbReference type="InterPro" id="IPR045829">
    <property type="entry name" value="PKD_6"/>
</dbReference>
<feature type="transmembrane region" description="Helical" evidence="1">
    <location>
        <begin position="672"/>
        <end position="695"/>
    </location>
</feature>
<organism evidence="3 4">
    <name type="scientific">Psychroflexus salis</name>
    <dbReference type="NCBI Taxonomy" id="1526574"/>
    <lineage>
        <taxon>Bacteria</taxon>
        <taxon>Pseudomonadati</taxon>
        <taxon>Bacteroidota</taxon>
        <taxon>Flavobacteriia</taxon>
        <taxon>Flavobacteriales</taxon>
        <taxon>Flavobacteriaceae</taxon>
        <taxon>Psychroflexus</taxon>
    </lineage>
</organism>
<feature type="transmembrane region" description="Helical" evidence="1">
    <location>
        <begin position="265"/>
        <end position="287"/>
    </location>
</feature>
<feature type="transmembrane region" description="Helical" evidence="1">
    <location>
        <begin position="124"/>
        <end position="146"/>
    </location>
</feature>
<feature type="transmembrane region" description="Helical" evidence="1">
    <location>
        <begin position="98"/>
        <end position="118"/>
    </location>
</feature>
<evidence type="ECO:0000259" key="2">
    <source>
        <dbReference type="Pfam" id="PF19408"/>
    </source>
</evidence>
<reference evidence="3 4" key="1">
    <citation type="journal article" date="2014" name="Int. J. Syst. Evol. Microbiol.">
        <title>Complete genome sequence of Corynebacterium casei LMG S-19264T (=DSM 44701T), isolated from a smear-ripened cheese.</title>
        <authorList>
            <consortium name="US DOE Joint Genome Institute (JGI-PGF)"/>
            <person name="Walter F."/>
            <person name="Albersmeier A."/>
            <person name="Kalinowski J."/>
            <person name="Ruckert C."/>
        </authorList>
    </citation>
    <scope>NUCLEOTIDE SEQUENCE [LARGE SCALE GENOMIC DNA]</scope>
    <source>
        <strain evidence="3 4">CGMCC 1.12925</strain>
    </source>
</reference>
<comment type="caution">
    <text evidence="3">The sequence shown here is derived from an EMBL/GenBank/DDBJ whole genome shotgun (WGS) entry which is preliminary data.</text>
</comment>
<keyword evidence="1" id="KW-0812">Transmembrane</keyword>
<sequence length="747" mass="85756">MKNVFILDPFELLKTSLPVLIFMVIVIIGYLRHKIENKTPKGLIDIEVINQKWLTENNWSARFSLLFLPFVFLYNILVWFGFGIVSILELLAFLFKKIWSILVYVWSKICTFITFIWFEVIHPTVFWLSKLFWHYPLLFVWYFFEYSFQHIKYAFKTSSISISVKKLLLLTGTGGVLTGIYFLFPNLYSLAVVSFLFLVLFQYTIFSSIALHVSEFDNIKVKPTIITTLIWLAISATSTIILVVIEKLNVYPLSAAGVSISQILIPFSFLLGIAFITSVTCLAPYYYNKDKLNILDYLKQVLLRLPKLIYAQPFQLIGVSIVGIMPLLIFFVFNIGVEKTTGRDFEAWISEISLLEQDLVSFGKVESEISTTQNEINFVLKQKDSTTTYENEQIKAIENSKLNLTILLNKIEDKQIHTFDGIAYEGEKQFFSIPSISQCTNYKFLIEKDGEIFLEKGIQPSKDNQSIILNYRWWQSGEYKISLVPENSCGSLNVPDVYVSVEARRLPINAPSGKQIVCENEIVEYTAQDGYDSYEWQHPFGSKTTTTPNITLTWGNISGTIRVRGVNQNGDITLWTGKDVKVELLPGTAKPTEDFVANEEPNTYKVSRDFTFISREAARDSITKVEDLIINKTTTLNSLNKQFENKLKTLKSELTNLEQKKVDLPLKMIGKFLAILGISLAIALLFSTSFTYLILFHYRLFNFKQNGKHYWEETLQEIQSKNPKQPLLGFFMLLIISALVYSISLII</sequence>
<proteinExistence type="predicted"/>
<dbReference type="RefSeq" id="WP_188407045.1">
    <property type="nucleotide sequence ID" value="NZ_BMGL01000014.1"/>
</dbReference>
<feature type="transmembrane region" description="Helical" evidence="1">
    <location>
        <begin position="727"/>
        <end position="746"/>
    </location>
</feature>
<name>A0A917EBN6_9FLAO</name>
<feature type="transmembrane region" description="Helical" evidence="1">
    <location>
        <begin position="167"/>
        <end position="184"/>
    </location>
</feature>
<evidence type="ECO:0000313" key="3">
    <source>
        <dbReference type="EMBL" id="GGE21641.1"/>
    </source>
</evidence>
<keyword evidence="1" id="KW-1133">Transmembrane helix</keyword>
<dbReference type="Pfam" id="PF19408">
    <property type="entry name" value="PKD_6"/>
    <property type="match status" value="1"/>
</dbReference>
<feature type="domain" description="PKD-like" evidence="2">
    <location>
        <begin position="511"/>
        <end position="571"/>
    </location>
</feature>
<keyword evidence="4" id="KW-1185">Reference proteome</keyword>
<feature type="transmembrane region" description="Helical" evidence="1">
    <location>
        <begin position="66"/>
        <end position="91"/>
    </location>
</feature>
<gene>
    <name evidence="3" type="ORF">GCM10010831_23390</name>
</gene>
<feature type="transmembrane region" description="Helical" evidence="1">
    <location>
        <begin position="225"/>
        <end position="245"/>
    </location>
</feature>
<feature type="transmembrane region" description="Helical" evidence="1">
    <location>
        <begin position="12"/>
        <end position="31"/>
    </location>
</feature>
<dbReference type="AlphaFoldDB" id="A0A917EBN6"/>
<protein>
    <recommendedName>
        <fullName evidence="2">PKD-like domain-containing protein</fullName>
    </recommendedName>
</protein>
<dbReference type="EMBL" id="BMGL01000014">
    <property type="protein sequence ID" value="GGE21641.1"/>
    <property type="molecule type" value="Genomic_DNA"/>
</dbReference>
<feature type="transmembrane region" description="Helical" evidence="1">
    <location>
        <begin position="190"/>
        <end position="213"/>
    </location>
</feature>
<evidence type="ECO:0000313" key="4">
    <source>
        <dbReference type="Proteomes" id="UP000599688"/>
    </source>
</evidence>
<feature type="transmembrane region" description="Helical" evidence="1">
    <location>
        <begin position="308"/>
        <end position="333"/>
    </location>
</feature>
<evidence type="ECO:0000256" key="1">
    <source>
        <dbReference type="SAM" id="Phobius"/>
    </source>
</evidence>
<keyword evidence="1" id="KW-0472">Membrane</keyword>
<accession>A0A917EBN6</accession>